<gene>
    <name evidence="2" type="ORF">AWB64_03137</name>
</gene>
<dbReference type="Pfam" id="PF09838">
    <property type="entry name" value="DUF2065"/>
    <property type="match status" value="1"/>
</dbReference>
<keyword evidence="1" id="KW-0812">Transmembrane</keyword>
<dbReference type="PANTHER" id="PTHR38602">
    <property type="entry name" value="INNER MEMBRANE PROTEIN-RELATED"/>
    <property type="match status" value="1"/>
</dbReference>
<feature type="transmembrane region" description="Helical" evidence="1">
    <location>
        <begin position="70"/>
        <end position="88"/>
    </location>
</feature>
<sequence>MPPPRRSRASAELPKRRGASRGAIYRMDMAASLLLAIALMLIIEGMFPFVFPNSWRDTFRRIAQRPPHQIRIGGLIAMVLGVILLLIAT</sequence>
<dbReference type="EMBL" id="FCOC02000008">
    <property type="protein sequence ID" value="SAL33151.1"/>
    <property type="molecule type" value="Genomic_DNA"/>
</dbReference>
<evidence type="ECO:0000313" key="3">
    <source>
        <dbReference type="Proteomes" id="UP000054893"/>
    </source>
</evidence>
<name>A0A158GMW1_CABSO</name>
<dbReference type="InterPro" id="IPR019201">
    <property type="entry name" value="DUF2065"/>
</dbReference>
<keyword evidence="1" id="KW-0472">Membrane</keyword>
<organism evidence="2 3">
    <name type="scientific">Caballeronia sordidicola</name>
    <name type="common">Burkholderia sordidicola</name>
    <dbReference type="NCBI Taxonomy" id="196367"/>
    <lineage>
        <taxon>Bacteria</taxon>
        <taxon>Pseudomonadati</taxon>
        <taxon>Pseudomonadota</taxon>
        <taxon>Betaproteobacteria</taxon>
        <taxon>Burkholderiales</taxon>
        <taxon>Burkholderiaceae</taxon>
        <taxon>Caballeronia</taxon>
    </lineage>
</organism>
<reference evidence="2 3" key="1">
    <citation type="submission" date="2016-01" db="EMBL/GenBank/DDBJ databases">
        <authorList>
            <person name="Oliw E.H."/>
        </authorList>
    </citation>
    <scope>NUCLEOTIDE SEQUENCE [LARGE SCALE GENOMIC DNA]</scope>
    <source>
        <strain evidence="2">LMG 22029</strain>
    </source>
</reference>
<accession>A0A158GMW1</accession>
<feature type="transmembrane region" description="Helical" evidence="1">
    <location>
        <begin position="30"/>
        <end position="50"/>
    </location>
</feature>
<keyword evidence="1" id="KW-1133">Transmembrane helix</keyword>
<evidence type="ECO:0000256" key="1">
    <source>
        <dbReference type="SAM" id="Phobius"/>
    </source>
</evidence>
<protein>
    <submittedName>
        <fullName evidence="2">Membrane protein</fullName>
    </submittedName>
</protein>
<dbReference type="AlphaFoldDB" id="A0A158GMW1"/>
<evidence type="ECO:0000313" key="2">
    <source>
        <dbReference type="EMBL" id="SAL33151.1"/>
    </source>
</evidence>
<dbReference type="Proteomes" id="UP000054893">
    <property type="component" value="Unassembled WGS sequence"/>
</dbReference>
<proteinExistence type="predicted"/>
<dbReference type="PANTHER" id="PTHR38602:SF1">
    <property type="entry name" value="INNER MEMBRANE PROTEIN"/>
    <property type="match status" value="1"/>
</dbReference>